<reference evidence="3" key="1">
    <citation type="journal article" date="2014" name="Int. J. Syst. Evol. Microbiol.">
        <title>Complete genome of a new Firmicutes species belonging to the dominant human colonic microbiota ('Ruminococcus bicirculans') reveals two chromosomes and a selective capacity to utilize plant glucans.</title>
        <authorList>
            <consortium name="NISC Comparative Sequencing Program"/>
            <person name="Wegmann U."/>
            <person name="Louis P."/>
            <person name="Goesmann A."/>
            <person name="Henrissat B."/>
            <person name="Duncan S.H."/>
            <person name="Flint H.J."/>
        </authorList>
    </citation>
    <scope>NUCLEOTIDE SEQUENCE</scope>
    <source>
        <strain evidence="3">NBRC 107715</strain>
    </source>
</reference>
<feature type="region of interest" description="Disordered" evidence="1">
    <location>
        <begin position="94"/>
        <end position="128"/>
    </location>
</feature>
<protein>
    <submittedName>
        <fullName evidence="2">Uncharacterized protein</fullName>
    </submittedName>
</protein>
<sequence>MSSLPLRPTATALARYPIPIELIAALYRADEESFARMTGRMPEYGRARIAAYCVERERLHRLGLRLAGTCGEAALIKAAGPEVGAALFAHARDELAEPPSGQPQPVAPSCAPAAGHAGLEASERARAA</sequence>
<reference evidence="3" key="4">
    <citation type="submission" date="2023-01" db="EMBL/GenBank/DDBJ databases">
        <title>Draft genome sequence of Methylobacterium oxalidis strain NBRC 107715.</title>
        <authorList>
            <person name="Sun Q."/>
            <person name="Mori K."/>
        </authorList>
    </citation>
    <scope>NUCLEOTIDE SEQUENCE</scope>
    <source>
        <strain evidence="3">NBRC 107715</strain>
    </source>
</reference>
<dbReference type="EMBL" id="BSPK01000001">
    <property type="protein sequence ID" value="GLS61625.1"/>
    <property type="molecule type" value="Genomic_DNA"/>
</dbReference>
<proteinExistence type="predicted"/>
<reference evidence="5" key="2">
    <citation type="journal article" date="2019" name="Int. J. Syst. Evol. Microbiol.">
        <title>The Global Catalogue of Microorganisms (GCM) 10K type strain sequencing project: providing services to taxonomists for standard genome sequencing and annotation.</title>
        <authorList>
            <consortium name="The Broad Institute Genomics Platform"/>
            <consortium name="The Broad Institute Genome Sequencing Center for Infectious Disease"/>
            <person name="Wu L."/>
            <person name="Ma J."/>
        </authorList>
    </citation>
    <scope>NUCLEOTIDE SEQUENCE [LARGE SCALE GENOMIC DNA]</scope>
    <source>
        <strain evidence="5">NBRC 107715</strain>
    </source>
</reference>
<accession>A0A512JDL4</accession>
<gene>
    <name evidence="3" type="ORF">GCM10007888_00060</name>
    <name evidence="2" type="ORF">MOX02_60450</name>
</gene>
<evidence type="ECO:0000256" key="1">
    <source>
        <dbReference type="SAM" id="MobiDB-lite"/>
    </source>
</evidence>
<comment type="caution">
    <text evidence="2">The sequence shown here is derived from an EMBL/GenBank/DDBJ whole genome shotgun (WGS) entry which is preliminary data.</text>
</comment>
<keyword evidence="5" id="KW-1185">Reference proteome</keyword>
<evidence type="ECO:0000313" key="2">
    <source>
        <dbReference type="EMBL" id="GEP08007.1"/>
    </source>
</evidence>
<reference evidence="2 4" key="3">
    <citation type="submission" date="2019-07" db="EMBL/GenBank/DDBJ databases">
        <title>Whole genome shotgun sequence of Methylobacterium oxalidis NBRC 107715.</title>
        <authorList>
            <person name="Hosoyama A."/>
            <person name="Uohara A."/>
            <person name="Ohji S."/>
            <person name="Ichikawa N."/>
        </authorList>
    </citation>
    <scope>NUCLEOTIDE SEQUENCE [LARGE SCALE GENOMIC DNA]</scope>
    <source>
        <strain evidence="2 4">NBRC 107715</strain>
    </source>
</reference>
<dbReference type="AlphaFoldDB" id="A0A512JDL4"/>
<organism evidence="2 4">
    <name type="scientific">Methylobacterium oxalidis</name>
    <dbReference type="NCBI Taxonomy" id="944322"/>
    <lineage>
        <taxon>Bacteria</taxon>
        <taxon>Pseudomonadati</taxon>
        <taxon>Pseudomonadota</taxon>
        <taxon>Alphaproteobacteria</taxon>
        <taxon>Hyphomicrobiales</taxon>
        <taxon>Methylobacteriaceae</taxon>
        <taxon>Methylobacterium</taxon>
    </lineage>
</organism>
<dbReference type="Proteomes" id="UP001156856">
    <property type="component" value="Unassembled WGS sequence"/>
</dbReference>
<evidence type="ECO:0000313" key="5">
    <source>
        <dbReference type="Proteomes" id="UP001156856"/>
    </source>
</evidence>
<name>A0A512JDL4_9HYPH</name>
<dbReference type="EMBL" id="BJZU01000227">
    <property type="protein sequence ID" value="GEP08007.1"/>
    <property type="molecule type" value="Genomic_DNA"/>
</dbReference>
<evidence type="ECO:0000313" key="3">
    <source>
        <dbReference type="EMBL" id="GLS61625.1"/>
    </source>
</evidence>
<dbReference type="RefSeq" id="WP_238179679.1">
    <property type="nucleotide sequence ID" value="NZ_BJZU01000227.1"/>
</dbReference>
<dbReference type="Proteomes" id="UP000321960">
    <property type="component" value="Unassembled WGS sequence"/>
</dbReference>
<evidence type="ECO:0000313" key="4">
    <source>
        <dbReference type="Proteomes" id="UP000321960"/>
    </source>
</evidence>